<keyword evidence="2" id="KW-1185">Reference proteome</keyword>
<dbReference type="Proteomes" id="UP001194468">
    <property type="component" value="Unassembled WGS sequence"/>
</dbReference>
<evidence type="ECO:0000313" key="1">
    <source>
        <dbReference type="EMBL" id="KAF8415060.1"/>
    </source>
</evidence>
<proteinExistence type="predicted"/>
<organism evidence="1 2">
    <name type="scientific">Boletus edulis BED1</name>
    <dbReference type="NCBI Taxonomy" id="1328754"/>
    <lineage>
        <taxon>Eukaryota</taxon>
        <taxon>Fungi</taxon>
        <taxon>Dikarya</taxon>
        <taxon>Basidiomycota</taxon>
        <taxon>Agaricomycotina</taxon>
        <taxon>Agaricomycetes</taxon>
        <taxon>Agaricomycetidae</taxon>
        <taxon>Boletales</taxon>
        <taxon>Boletineae</taxon>
        <taxon>Boletaceae</taxon>
        <taxon>Boletoideae</taxon>
        <taxon>Boletus</taxon>
    </lineage>
</organism>
<protein>
    <submittedName>
        <fullName evidence="1">Uncharacterized protein</fullName>
    </submittedName>
</protein>
<sequence length="52" mass="5808">MTLSALMHSALMHQPAVACSAATALTTYAAVMHQTPDFSLMHHSVWRRELKR</sequence>
<evidence type="ECO:0000313" key="2">
    <source>
        <dbReference type="Proteomes" id="UP001194468"/>
    </source>
</evidence>
<gene>
    <name evidence="1" type="ORF">L210DRAFT_938813</name>
</gene>
<dbReference type="EMBL" id="WHUW01000376">
    <property type="protein sequence ID" value="KAF8415060.1"/>
    <property type="molecule type" value="Genomic_DNA"/>
</dbReference>
<dbReference type="AlphaFoldDB" id="A0AAD4G5J1"/>
<comment type="caution">
    <text evidence="1">The sequence shown here is derived from an EMBL/GenBank/DDBJ whole genome shotgun (WGS) entry which is preliminary data.</text>
</comment>
<name>A0AAD4G5J1_BOLED</name>
<reference evidence="1" key="2">
    <citation type="journal article" date="2020" name="Nat. Commun.">
        <title>Large-scale genome sequencing of mycorrhizal fungi provides insights into the early evolution of symbiotic traits.</title>
        <authorList>
            <person name="Miyauchi S."/>
            <person name="Kiss E."/>
            <person name="Kuo A."/>
            <person name="Drula E."/>
            <person name="Kohler A."/>
            <person name="Sanchez-Garcia M."/>
            <person name="Morin E."/>
            <person name="Andreopoulos B."/>
            <person name="Barry K.W."/>
            <person name="Bonito G."/>
            <person name="Buee M."/>
            <person name="Carver A."/>
            <person name="Chen C."/>
            <person name="Cichocki N."/>
            <person name="Clum A."/>
            <person name="Culley D."/>
            <person name="Crous P.W."/>
            <person name="Fauchery L."/>
            <person name="Girlanda M."/>
            <person name="Hayes R.D."/>
            <person name="Keri Z."/>
            <person name="LaButti K."/>
            <person name="Lipzen A."/>
            <person name="Lombard V."/>
            <person name="Magnuson J."/>
            <person name="Maillard F."/>
            <person name="Murat C."/>
            <person name="Nolan M."/>
            <person name="Ohm R.A."/>
            <person name="Pangilinan J."/>
            <person name="Pereira M.F."/>
            <person name="Perotto S."/>
            <person name="Peter M."/>
            <person name="Pfister S."/>
            <person name="Riley R."/>
            <person name="Sitrit Y."/>
            <person name="Stielow J.B."/>
            <person name="Szollosi G."/>
            <person name="Zifcakova L."/>
            <person name="Stursova M."/>
            <person name="Spatafora J.W."/>
            <person name="Tedersoo L."/>
            <person name="Vaario L.M."/>
            <person name="Yamada A."/>
            <person name="Yan M."/>
            <person name="Wang P."/>
            <person name="Xu J."/>
            <person name="Bruns T."/>
            <person name="Baldrian P."/>
            <person name="Vilgalys R."/>
            <person name="Dunand C."/>
            <person name="Henrissat B."/>
            <person name="Grigoriev I.V."/>
            <person name="Hibbett D."/>
            <person name="Nagy L.G."/>
            <person name="Martin F.M."/>
        </authorList>
    </citation>
    <scope>NUCLEOTIDE SEQUENCE</scope>
    <source>
        <strain evidence="1">BED1</strain>
    </source>
</reference>
<reference evidence="1" key="1">
    <citation type="submission" date="2019-10" db="EMBL/GenBank/DDBJ databases">
        <authorList>
            <consortium name="DOE Joint Genome Institute"/>
            <person name="Kuo A."/>
            <person name="Miyauchi S."/>
            <person name="Kiss E."/>
            <person name="Drula E."/>
            <person name="Kohler A."/>
            <person name="Sanchez-Garcia M."/>
            <person name="Andreopoulos B."/>
            <person name="Barry K.W."/>
            <person name="Bonito G."/>
            <person name="Buee M."/>
            <person name="Carver A."/>
            <person name="Chen C."/>
            <person name="Cichocki N."/>
            <person name="Clum A."/>
            <person name="Culley D."/>
            <person name="Crous P.W."/>
            <person name="Fauchery L."/>
            <person name="Girlanda M."/>
            <person name="Hayes R."/>
            <person name="Keri Z."/>
            <person name="LaButti K."/>
            <person name="Lipzen A."/>
            <person name="Lombard V."/>
            <person name="Magnuson J."/>
            <person name="Maillard F."/>
            <person name="Morin E."/>
            <person name="Murat C."/>
            <person name="Nolan M."/>
            <person name="Ohm R."/>
            <person name="Pangilinan J."/>
            <person name="Pereira M."/>
            <person name="Perotto S."/>
            <person name="Peter M."/>
            <person name="Riley R."/>
            <person name="Sitrit Y."/>
            <person name="Stielow B."/>
            <person name="Szollosi G."/>
            <person name="Zifcakova L."/>
            <person name="Stursova M."/>
            <person name="Spatafora J.W."/>
            <person name="Tedersoo L."/>
            <person name="Vaario L.-M."/>
            <person name="Yamada A."/>
            <person name="Yan M."/>
            <person name="Wang P."/>
            <person name="Xu J."/>
            <person name="Bruns T."/>
            <person name="Baldrian P."/>
            <person name="Vilgalys R."/>
            <person name="Henrissat B."/>
            <person name="Grigoriev I.V."/>
            <person name="Hibbett D."/>
            <person name="Nagy L.G."/>
            <person name="Martin F.M."/>
        </authorList>
    </citation>
    <scope>NUCLEOTIDE SEQUENCE</scope>
    <source>
        <strain evidence="1">BED1</strain>
    </source>
</reference>
<accession>A0AAD4G5J1</accession>